<dbReference type="InterPro" id="IPR035906">
    <property type="entry name" value="MetI-like_sf"/>
</dbReference>
<proteinExistence type="inferred from homology"/>
<evidence type="ECO:0000256" key="6">
    <source>
        <dbReference type="ARBA" id="ARBA00022989"/>
    </source>
</evidence>
<keyword evidence="6 8" id="KW-1133">Transmembrane helix</keyword>
<evidence type="ECO:0000256" key="1">
    <source>
        <dbReference type="ARBA" id="ARBA00004651"/>
    </source>
</evidence>
<dbReference type="RefSeq" id="WP_284309939.1">
    <property type="nucleotide sequence ID" value="NZ_BSPC01000004.1"/>
</dbReference>
<keyword evidence="11" id="KW-1185">Reference proteome</keyword>
<feature type="transmembrane region" description="Helical" evidence="8">
    <location>
        <begin position="243"/>
        <end position="268"/>
    </location>
</feature>
<evidence type="ECO:0000313" key="10">
    <source>
        <dbReference type="EMBL" id="GLS17107.1"/>
    </source>
</evidence>
<evidence type="ECO:0000256" key="4">
    <source>
        <dbReference type="ARBA" id="ARBA00022475"/>
    </source>
</evidence>
<dbReference type="CDD" id="cd06261">
    <property type="entry name" value="TM_PBP2"/>
    <property type="match status" value="1"/>
</dbReference>
<dbReference type="PANTHER" id="PTHR42929:SF3">
    <property type="entry name" value="PUTRESCINE TRANSPORT SYSTEM PERMEASE PROTEIN POTH"/>
    <property type="match status" value="1"/>
</dbReference>
<evidence type="ECO:0000256" key="8">
    <source>
        <dbReference type="RuleBase" id="RU363032"/>
    </source>
</evidence>
<evidence type="ECO:0000256" key="3">
    <source>
        <dbReference type="ARBA" id="ARBA00022448"/>
    </source>
</evidence>
<dbReference type="Proteomes" id="UP001156882">
    <property type="component" value="Unassembled WGS sequence"/>
</dbReference>
<comment type="subcellular location">
    <subcellularLocation>
        <location evidence="1 8">Cell membrane</location>
        <topology evidence="1 8">Multi-pass membrane protein</topology>
    </subcellularLocation>
</comment>
<dbReference type="PANTHER" id="PTHR42929">
    <property type="entry name" value="INNER MEMBRANE ABC TRANSPORTER PERMEASE PROTEIN YDCU-RELATED-RELATED"/>
    <property type="match status" value="1"/>
</dbReference>
<keyword evidence="3 8" id="KW-0813">Transport</keyword>
<dbReference type="EMBL" id="BSPC01000004">
    <property type="protein sequence ID" value="GLS17107.1"/>
    <property type="molecule type" value="Genomic_DNA"/>
</dbReference>
<dbReference type="PROSITE" id="PS50928">
    <property type="entry name" value="ABC_TM1"/>
    <property type="match status" value="1"/>
</dbReference>
<feature type="transmembrane region" description="Helical" evidence="8">
    <location>
        <begin position="33"/>
        <end position="54"/>
    </location>
</feature>
<keyword evidence="5 8" id="KW-0812">Transmembrane</keyword>
<feature type="transmembrane region" description="Helical" evidence="8">
    <location>
        <begin position="200"/>
        <end position="222"/>
    </location>
</feature>
<evidence type="ECO:0000256" key="7">
    <source>
        <dbReference type="ARBA" id="ARBA00023136"/>
    </source>
</evidence>
<gene>
    <name evidence="10" type="primary">potH</name>
    <name evidence="10" type="ORF">GCM10007874_01220</name>
</gene>
<evidence type="ECO:0000256" key="5">
    <source>
        <dbReference type="ARBA" id="ARBA00022692"/>
    </source>
</evidence>
<accession>A0ABQ6CBS9</accession>
<organism evidence="10 11">
    <name type="scientific">Labrys miyagiensis</name>
    <dbReference type="NCBI Taxonomy" id="346912"/>
    <lineage>
        <taxon>Bacteria</taxon>
        <taxon>Pseudomonadati</taxon>
        <taxon>Pseudomonadota</taxon>
        <taxon>Alphaproteobacteria</taxon>
        <taxon>Hyphomicrobiales</taxon>
        <taxon>Xanthobacteraceae</taxon>
        <taxon>Labrys</taxon>
    </lineage>
</organism>
<feature type="transmembrane region" description="Helical" evidence="8">
    <location>
        <begin position="299"/>
        <end position="320"/>
    </location>
</feature>
<evidence type="ECO:0000256" key="2">
    <source>
        <dbReference type="ARBA" id="ARBA00007069"/>
    </source>
</evidence>
<comment type="caution">
    <text evidence="10">The sequence shown here is derived from an EMBL/GenBank/DDBJ whole genome shotgun (WGS) entry which is preliminary data.</text>
</comment>
<protein>
    <submittedName>
        <fullName evidence="10">Putrescine ABC transporter permease</fullName>
    </submittedName>
</protein>
<reference evidence="11" key="1">
    <citation type="journal article" date="2019" name="Int. J. Syst. Evol. Microbiol.">
        <title>The Global Catalogue of Microorganisms (GCM) 10K type strain sequencing project: providing services to taxonomists for standard genome sequencing and annotation.</title>
        <authorList>
            <consortium name="The Broad Institute Genomics Platform"/>
            <consortium name="The Broad Institute Genome Sequencing Center for Infectious Disease"/>
            <person name="Wu L."/>
            <person name="Ma J."/>
        </authorList>
    </citation>
    <scope>NUCLEOTIDE SEQUENCE [LARGE SCALE GENOMIC DNA]</scope>
    <source>
        <strain evidence="11">NBRC 101365</strain>
    </source>
</reference>
<evidence type="ECO:0000313" key="11">
    <source>
        <dbReference type="Proteomes" id="UP001156882"/>
    </source>
</evidence>
<feature type="domain" description="ABC transmembrane type-1" evidence="9">
    <location>
        <begin position="112"/>
        <end position="320"/>
    </location>
</feature>
<feature type="transmembrane region" description="Helical" evidence="8">
    <location>
        <begin position="112"/>
        <end position="135"/>
    </location>
</feature>
<feature type="transmembrane region" description="Helical" evidence="8">
    <location>
        <begin position="147"/>
        <end position="166"/>
    </location>
</feature>
<comment type="similarity">
    <text evidence="2">Belongs to the binding-protein-dependent transport system permease family. CysTW subfamily.</text>
</comment>
<dbReference type="Gene3D" id="1.10.3720.10">
    <property type="entry name" value="MetI-like"/>
    <property type="match status" value="1"/>
</dbReference>
<keyword evidence="7 8" id="KW-0472">Membrane</keyword>
<evidence type="ECO:0000259" key="9">
    <source>
        <dbReference type="PROSITE" id="PS50928"/>
    </source>
</evidence>
<dbReference type="InterPro" id="IPR000515">
    <property type="entry name" value="MetI-like"/>
</dbReference>
<dbReference type="Pfam" id="PF00528">
    <property type="entry name" value="BPD_transp_1"/>
    <property type="match status" value="1"/>
</dbReference>
<dbReference type="SUPFAM" id="SSF161098">
    <property type="entry name" value="MetI-like"/>
    <property type="match status" value="1"/>
</dbReference>
<name>A0ABQ6CBS9_9HYPH</name>
<keyword evidence="4" id="KW-1003">Cell membrane</keyword>
<sequence>MADATPLAGPADSAVVVAKDNGPRQRFFSGRTLVIAIPYLWSLVFFAIPFFIVFKLSVSQVADGNPPYTPVFSFDGTWQSLTDYFSQLNFDNYYSIFNIWGEDGDSLYIKSYFSSVTIAAISTFFLLLIGYPIAYGMARASKTLRPTLLMLVILPFWTSFLIRVYAWTGILKGQGLLNLALSQVGLVDMANPPELLGTNWAVYIGMVYSYLPFMVLPLYSTLEKMDHTLLEAAADLGCKPIKAFWLVTFPLSLPGVIAGCMLCFIPAVGEFVIPDLLGGSQTLMIGKSLFDLFLLNRDWPTASALAIILLVVLVGPITYYQHIQAKALEANR</sequence>